<dbReference type="InterPro" id="IPR000424">
    <property type="entry name" value="Primosome_PriB/ssb"/>
</dbReference>
<dbReference type="InterPro" id="IPR012340">
    <property type="entry name" value="NA-bd_OB-fold"/>
</dbReference>
<dbReference type="RefSeq" id="WP_244840449.1">
    <property type="nucleotide sequence ID" value="NZ_CP107006.1"/>
</dbReference>
<protein>
    <recommendedName>
        <fullName evidence="2 3">Single-stranded DNA-binding protein</fullName>
    </recommendedName>
</protein>
<dbReference type="Proteomes" id="UP001162741">
    <property type="component" value="Chromosome"/>
</dbReference>
<dbReference type="NCBIfam" id="TIGR00621">
    <property type="entry name" value="ssb"/>
    <property type="match status" value="1"/>
</dbReference>
<dbReference type="Pfam" id="PF00436">
    <property type="entry name" value="SSB"/>
    <property type="match status" value="1"/>
</dbReference>
<dbReference type="PIRSF" id="PIRSF002070">
    <property type="entry name" value="SSB"/>
    <property type="match status" value="1"/>
</dbReference>
<evidence type="ECO:0000256" key="3">
    <source>
        <dbReference type="RuleBase" id="RU000524"/>
    </source>
</evidence>
<reference evidence="4" key="1">
    <citation type="submission" date="2022-10" db="EMBL/GenBank/DDBJ databases">
        <title>Chitinophaga sp. nov., isolated from soil.</title>
        <authorList>
            <person name="Jeon C.O."/>
        </authorList>
    </citation>
    <scope>NUCLEOTIDE SEQUENCE</scope>
    <source>
        <strain evidence="4">R8</strain>
    </source>
</reference>
<organism evidence="4 5">
    <name type="scientific">Chitinophaga horti</name>
    <dbReference type="NCBI Taxonomy" id="2920382"/>
    <lineage>
        <taxon>Bacteria</taxon>
        <taxon>Pseudomonadati</taxon>
        <taxon>Bacteroidota</taxon>
        <taxon>Chitinophagia</taxon>
        <taxon>Chitinophagales</taxon>
        <taxon>Chitinophagaceae</taxon>
        <taxon>Chitinophaga</taxon>
    </lineage>
</organism>
<dbReference type="InterPro" id="IPR011344">
    <property type="entry name" value="ssDNA-bd"/>
</dbReference>
<keyword evidence="1 2" id="KW-0238">DNA-binding</keyword>
<name>A0ABY6IWM1_9BACT</name>
<proteinExistence type="predicted"/>
<accession>A0ABY6IWM1</accession>
<dbReference type="Gene3D" id="2.40.50.140">
    <property type="entry name" value="Nucleic acid-binding proteins"/>
    <property type="match status" value="1"/>
</dbReference>
<evidence type="ECO:0000313" key="4">
    <source>
        <dbReference type="EMBL" id="UYQ91591.1"/>
    </source>
</evidence>
<dbReference type="PROSITE" id="PS50935">
    <property type="entry name" value="SSB"/>
    <property type="match status" value="1"/>
</dbReference>
<keyword evidence="5" id="KW-1185">Reference proteome</keyword>
<evidence type="ECO:0000256" key="2">
    <source>
        <dbReference type="PIRNR" id="PIRNR002070"/>
    </source>
</evidence>
<sequence>MIKFQMIGHLGQNAVSKELNGKHVLNFTVAYNERFKDAQGQQHERTVWADCALWGQPNIGPYLTQGMQVFIEGTPRVEAYADKEGKPGAALRILVSKCKLLGGKREAAGGTEQPVAYGPQTADDLPF</sequence>
<evidence type="ECO:0000256" key="1">
    <source>
        <dbReference type="ARBA" id="ARBA00023125"/>
    </source>
</evidence>
<evidence type="ECO:0000313" key="5">
    <source>
        <dbReference type="Proteomes" id="UP001162741"/>
    </source>
</evidence>
<gene>
    <name evidence="4" type="primary">ssb</name>
    <name evidence="4" type="ORF">MKQ68_15985</name>
</gene>
<dbReference type="EMBL" id="CP107006">
    <property type="protein sequence ID" value="UYQ91591.1"/>
    <property type="molecule type" value="Genomic_DNA"/>
</dbReference>
<dbReference type="GO" id="GO:0003677">
    <property type="term" value="F:DNA binding"/>
    <property type="evidence" value="ECO:0007669"/>
    <property type="project" value="UniProtKB-KW"/>
</dbReference>
<dbReference type="CDD" id="cd04496">
    <property type="entry name" value="SSB_OBF"/>
    <property type="match status" value="1"/>
</dbReference>
<dbReference type="SUPFAM" id="SSF50249">
    <property type="entry name" value="Nucleic acid-binding proteins"/>
    <property type="match status" value="1"/>
</dbReference>